<dbReference type="Proteomes" id="UP000019140">
    <property type="component" value="Unassembled WGS sequence"/>
</dbReference>
<evidence type="ECO:0000313" key="2">
    <source>
        <dbReference type="Proteomes" id="UP000019140"/>
    </source>
</evidence>
<dbReference type="HOGENOM" id="CLU_2732486_0_0_7"/>
<dbReference type="AlphaFoldDB" id="W4MGB6"/>
<dbReference type="EMBL" id="AZHX01000023">
    <property type="protein sequence ID" value="ETX09238.1"/>
    <property type="molecule type" value="Genomic_DNA"/>
</dbReference>
<evidence type="ECO:0000313" key="1">
    <source>
        <dbReference type="EMBL" id="ETX09238.1"/>
    </source>
</evidence>
<proteinExistence type="predicted"/>
<comment type="caution">
    <text evidence="1">The sequence shown here is derived from an EMBL/GenBank/DDBJ whole genome shotgun (WGS) entry which is preliminary data.</text>
</comment>
<sequence length="76" mass="8217">MYGKAMGSNPELAQLLETVIDGLAVIHGWAEFALLNPQAPQVQEQALKMIKFTACQLAHRLREYPGGHDAGSEPGT</sequence>
<keyword evidence="2" id="KW-1185">Reference proteome</keyword>
<accession>W4MGB6</accession>
<gene>
    <name evidence="1" type="ORF">ETSY2_00700</name>
</gene>
<protein>
    <submittedName>
        <fullName evidence="1">Uncharacterized protein</fullName>
    </submittedName>
</protein>
<organism evidence="1 2">
    <name type="scientific">Candidatus Entotheonella gemina</name>
    <dbReference type="NCBI Taxonomy" id="1429439"/>
    <lineage>
        <taxon>Bacteria</taxon>
        <taxon>Pseudomonadati</taxon>
        <taxon>Nitrospinota/Tectimicrobiota group</taxon>
        <taxon>Candidatus Tectimicrobiota</taxon>
        <taxon>Candidatus Entotheonellia</taxon>
        <taxon>Candidatus Entotheonellales</taxon>
        <taxon>Candidatus Entotheonellaceae</taxon>
        <taxon>Candidatus Entotheonella</taxon>
    </lineage>
</organism>
<reference evidence="1 2" key="1">
    <citation type="journal article" date="2014" name="Nature">
        <title>An environmental bacterial taxon with a large and distinct metabolic repertoire.</title>
        <authorList>
            <person name="Wilson M.C."/>
            <person name="Mori T."/>
            <person name="Ruckert C."/>
            <person name="Uria A.R."/>
            <person name="Helf M.J."/>
            <person name="Takada K."/>
            <person name="Gernert C."/>
            <person name="Steffens U.A."/>
            <person name="Heycke N."/>
            <person name="Schmitt S."/>
            <person name="Rinke C."/>
            <person name="Helfrich E.J."/>
            <person name="Brachmann A.O."/>
            <person name="Gurgui C."/>
            <person name="Wakimoto T."/>
            <person name="Kracht M."/>
            <person name="Crusemann M."/>
            <person name="Hentschel U."/>
            <person name="Abe I."/>
            <person name="Matsunaga S."/>
            <person name="Kalinowski J."/>
            <person name="Takeyama H."/>
            <person name="Piel J."/>
        </authorList>
    </citation>
    <scope>NUCLEOTIDE SEQUENCE [LARGE SCALE GENOMIC DNA]</scope>
    <source>
        <strain evidence="2">TSY2</strain>
    </source>
</reference>
<name>W4MGB6_9BACT</name>